<dbReference type="AlphaFoldDB" id="A0AAV4R135"/>
<evidence type="ECO:0000313" key="3">
    <source>
        <dbReference type="Proteomes" id="UP001054837"/>
    </source>
</evidence>
<evidence type="ECO:0000313" key="2">
    <source>
        <dbReference type="EMBL" id="GIY14319.1"/>
    </source>
</evidence>
<reference evidence="2 3" key="1">
    <citation type="submission" date="2021-06" db="EMBL/GenBank/DDBJ databases">
        <title>Caerostris darwini draft genome.</title>
        <authorList>
            <person name="Kono N."/>
            <person name="Arakawa K."/>
        </authorList>
    </citation>
    <scope>NUCLEOTIDE SEQUENCE [LARGE SCALE GENOMIC DNA]</scope>
</reference>
<gene>
    <name evidence="2" type="ORF">CDAR_618941</name>
</gene>
<evidence type="ECO:0000256" key="1">
    <source>
        <dbReference type="SAM" id="MobiDB-lite"/>
    </source>
</evidence>
<keyword evidence="3" id="KW-1185">Reference proteome</keyword>
<comment type="caution">
    <text evidence="2">The sequence shown here is derived from an EMBL/GenBank/DDBJ whole genome shotgun (WGS) entry which is preliminary data.</text>
</comment>
<dbReference type="Proteomes" id="UP001054837">
    <property type="component" value="Unassembled WGS sequence"/>
</dbReference>
<feature type="region of interest" description="Disordered" evidence="1">
    <location>
        <begin position="48"/>
        <end position="82"/>
    </location>
</feature>
<protein>
    <submittedName>
        <fullName evidence="2">Uncharacterized protein</fullName>
    </submittedName>
</protein>
<organism evidence="2 3">
    <name type="scientific">Caerostris darwini</name>
    <dbReference type="NCBI Taxonomy" id="1538125"/>
    <lineage>
        <taxon>Eukaryota</taxon>
        <taxon>Metazoa</taxon>
        <taxon>Ecdysozoa</taxon>
        <taxon>Arthropoda</taxon>
        <taxon>Chelicerata</taxon>
        <taxon>Arachnida</taxon>
        <taxon>Araneae</taxon>
        <taxon>Araneomorphae</taxon>
        <taxon>Entelegynae</taxon>
        <taxon>Araneoidea</taxon>
        <taxon>Araneidae</taxon>
        <taxon>Caerostris</taxon>
    </lineage>
</organism>
<name>A0AAV4R135_9ARAC</name>
<dbReference type="EMBL" id="BPLQ01005348">
    <property type="protein sequence ID" value="GIY14319.1"/>
    <property type="molecule type" value="Genomic_DNA"/>
</dbReference>
<accession>A0AAV4R135</accession>
<sequence>MCWVASTAASPEMPGFRPMLVFQPRSVEDTRVREADPKRAHVRRFEPPGFLGVRGKKSSKSNDPVPGFLGVRGKKVPDNQINEQPISDIARYIQRELSKFT</sequence>
<proteinExistence type="predicted"/>